<gene>
    <name evidence="2" type="ORF">OSR52_14080</name>
</gene>
<proteinExistence type="predicted"/>
<organism evidence="2 3">
    <name type="scientific">Galbibacter pacificus</name>
    <dbReference type="NCBI Taxonomy" id="2996052"/>
    <lineage>
        <taxon>Bacteria</taxon>
        <taxon>Pseudomonadati</taxon>
        <taxon>Bacteroidota</taxon>
        <taxon>Flavobacteriia</taxon>
        <taxon>Flavobacteriales</taxon>
        <taxon>Flavobacteriaceae</taxon>
        <taxon>Galbibacter</taxon>
    </lineage>
</organism>
<evidence type="ECO:0000313" key="2">
    <source>
        <dbReference type="EMBL" id="MDG3587000.1"/>
    </source>
</evidence>
<dbReference type="Pfam" id="PF20409">
    <property type="entry name" value="SnoaL_5"/>
    <property type="match status" value="1"/>
</dbReference>
<name>A0ABT6FUQ5_9FLAO</name>
<dbReference type="EMBL" id="JAPMUA010000005">
    <property type="protein sequence ID" value="MDG3587000.1"/>
    <property type="molecule type" value="Genomic_DNA"/>
</dbReference>
<sequence length="142" mass="16544">MKTQEIANRLILLCRKGAYLQAYQELYDEHAVSKEMNAVFNDVTEGKNNIIREYLKSKDNIVEIHHQYISDPLVADHFFVVKMASDITFADIGRQEMEELCLYKVENGKVAEALFFYAPIQPLNGFFVDYKNKKPLEEELFV</sequence>
<evidence type="ECO:0000313" key="3">
    <source>
        <dbReference type="Proteomes" id="UP001153642"/>
    </source>
</evidence>
<dbReference type="RefSeq" id="WP_277900733.1">
    <property type="nucleotide sequence ID" value="NZ_JAPMUA010000005.1"/>
</dbReference>
<protein>
    <recommendedName>
        <fullName evidence="1">SnoaL-like domain-containing protein</fullName>
    </recommendedName>
</protein>
<dbReference type="InterPro" id="IPR046860">
    <property type="entry name" value="SnoaL_5"/>
</dbReference>
<dbReference type="SUPFAM" id="SSF54427">
    <property type="entry name" value="NTF2-like"/>
    <property type="match status" value="1"/>
</dbReference>
<comment type="caution">
    <text evidence="2">The sequence shown here is derived from an EMBL/GenBank/DDBJ whole genome shotgun (WGS) entry which is preliminary data.</text>
</comment>
<evidence type="ECO:0000259" key="1">
    <source>
        <dbReference type="Pfam" id="PF20409"/>
    </source>
</evidence>
<accession>A0ABT6FUQ5</accession>
<reference evidence="2" key="1">
    <citation type="submission" date="2022-11" db="EMBL/GenBank/DDBJ databases">
        <title>High-quality draft genome sequence of Galbibacter sp. strain CMA-7.</title>
        <authorList>
            <person name="Wei L."/>
            <person name="Dong C."/>
            <person name="Shao Z."/>
        </authorList>
    </citation>
    <scope>NUCLEOTIDE SEQUENCE</scope>
    <source>
        <strain evidence="2">CMA-7</strain>
    </source>
</reference>
<dbReference type="InterPro" id="IPR032710">
    <property type="entry name" value="NTF2-like_dom_sf"/>
</dbReference>
<keyword evidence="3" id="KW-1185">Reference proteome</keyword>
<dbReference type="Gene3D" id="3.10.450.50">
    <property type="match status" value="1"/>
</dbReference>
<feature type="domain" description="SnoaL-like" evidence="1">
    <location>
        <begin position="1"/>
        <end position="117"/>
    </location>
</feature>
<dbReference type="Proteomes" id="UP001153642">
    <property type="component" value="Unassembled WGS sequence"/>
</dbReference>